<evidence type="ECO:0008006" key="16">
    <source>
        <dbReference type="Google" id="ProtNLM"/>
    </source>
</evidence>
<dbReference type="GO" id="GO:0020037">
    <property type="term" value="F:heme binding"/>
    <property type="evidence" value="ECO:0007669"/>
    <property type="project" value="InterPro"/>
</dbReference>
<evidence type="ECO:0000256" key="9">
    <source>
        <dbReference type="ARBA" id="ARBA00023033"/>
    </source>
</evidence>
<keyword evidence="4 11" id="KW-0349">Heme</keyword>
<dbReference type="EMBL" id="CBTN010000008">
    <property type="protein sequence ID" value="CDH51054.1"/>
    <property type="molecule type" value="Genomic_DNA"/>
</dbReference>
<proteinExistence type="inferred from homology"/>
<feature type="transmembrane region" description="Helical" evidence="13">
    <location>
        <begin position="14"/>
        <end position="34"/>
    </location>
</feature>
<keyword evidence="9 12" id="KW-0503">Monooxygenase</keyword>
<reference evidence="14" key="1">
    <citation type="submission" date="2013-08" db="EMBL/GenBank/DDBJ databases">
        <title>Gene expansion shapes genome architecture in the human pathogen Lichtheimia corymbifera: an evolutionary genomics analysis in the ancient terrestrial Mucorales (Mucoromycotina).</title>
        <authorList>
            <person name="Schwartze V.U."/>
            <person name="Winter S."/>
            <person name="Shelest E."/>
            <person name="Marcet-Houben M."/>
            <person name="Horn F."/>
            <person name="Wehner S."/>
            <person name="Hoffmann K."/>
            <person name="Riege K."/>
            <person name="Sammeth M."/>
            <person name="Nowrousian M."/>
            <person name="Valiante V."/>
            <person name="Linde J."/>
            <person name="Jacobsen I.D."/>
            <person name="Marz M."/>
            <person name="Brakhage A.A."/>
            <person name="Gabaldon T."/>
            <person name="Bocker S."/>
            <person name="Voigt K."/>
        </authorList>
    </citation>
    <scope>NUCLEOTIDE SEQUENCE [LARGE SCALE GENOMIC DNA]</scope>
    <source>
        <strain evidence="14">FSU 9682</strain>
    </source>
</reference>
<dbReference type="InterPro" id="IPR001128">
    <property type="entry name" value="Cyt_P450"/>
</dbReference>
<dbReference type="GO" id="GO:0004497">
    <property type="term" value="F:monooxygenase activity"/>
    <property type="evidence" value="ECO:0007669"/>
    <property type="project" value="UniProtKB-KW"/>
</dbReference>
<dbReference type="GO" id="GO:0016020">
    <property type="term" value="C:membrane"/>
    <property type="evidence" value="ECO:0007669"/>
    <property type="project" value="UniProtKB-SubCell"/>
</dbReference>
<evidence type="ECO:0000256" key="3">
    <source>
        <dbReference type="ARBA" id="ARBA00010617"/>
    </source>
</evidence>
<dbReference type="InterPro" id="IPR002403">
    <property type="entry name" value="Cyt_P450_E_grp-IV"/>
</dbReference>
<keyword evidence="6 11" id="KW-0479">Metal-binding</keyword>
<dbReference type="VEuPathDB" id="FungiDB:LCOR_02717.1"/>
<dbReference type="PROSITE" id="PS00086">
    <property type="entry name" value="CYTOCHROME_P450"/>
    <property type="match status" value="1"/>
</dbReference>
<organism evidence="14 15">
    <name type="scientific">Lichtheimia corymbifera JMRC:FSU:9682</name>
    <dbReference type="NCBI Taxonomy" id="1263082"/>
    <lineage>
        <taxon>Eukaryota</taxon>
        <taxon>Fungi</taxon>
        <taxon>Fungi incertae sedis</taxon>
        <taxon>Mucoromycota</taxon>
        <taxon>Mucoromycotina</taxon>
        <taxon>Mucoromycetes</taxon>
        <taxon>Mucorales</taxon>
        <taxon>Lichtheimiaceae</taxon>
        <taxon>Lichtheimia</taxon>
    </lineage>
</organism>
<keyword evidence="7 13" id="KW-1133">Transmembrane helix</keyword>
<comment type="caution">
    <text evidence="14">The sequence shown here is derived from an EMBL/GenBank/DDBJ whole genome shotgun (WGS) entry which is preliminary data.</text>
</comment>
<dbReference type="InterPro" id="IPR036396">
    <property type="entry name" value="Cyt_P450_sf"/>
</dbReference>
<evidence type="ECO:0000256" key="11">
    <source>
        <dbReference type="PIRSR" id="PIRSR602403-1"/>
    </source>
</evidence>
<keyword evidence="12" id="KW-0560">Oxidoreductase</keyword>
<name>A0A068RM61_9FUNG</name>
<dbReference type="SUPFAM" id="SSF48264">
    <property type="entry name" value="Cytochrome P450"/>
    <property type="match status" value="1"/>
</dbReference>
<comment type="subcellular location">
    <subcellularLocation>
        <location evidence="2">Membrane</location>
    </subcellularLocation>
</comment>
<dbReference type="STRING" id="1263082.A0A068RM61"/>
<dbReference type="GO" id="GO:0005506">
    <property type="term" value="F:iron ion binding"/>
    <property type="evidence" value="ECO:0007669"/>
    <property type="project" value="InterPro"/>
</dbReference>
<comment type="similarity">
    <text evidence="3 12">Belongs to the cytochrome P450 family.</text>
</comment>
<evidence type="ECO:0000313" key="15">
    <source>
        <dbReference type="Proteomes" id="UP000027586"/>
    </source>
</evidence>
<feature type="binding site" description="axial binding residue" evidence="11">
    <location>
        <position position="457"/>
    </location>
    <ligand>
        <name>heme</name>
        <dbReference type="ChEBI" id="CHEBI:30413"/>
    </ligand>
    <ligandPart>
        <name>Fe</name>
        <dbReference type="ChEBI" id="CHEBI:18248"/>
    </ligandPart>
</feature>
<protein>
    <recommendedName>
        <fullName evidence="16">Cytochrome p450</fullName>
    </recommendedName>
</protein>
<keyword evidence="10 13" id="KW-0472">Membrane</keyword>
<evidence type="ECO:0000256" key="8">
    <source>
        <dbReference type="ARBA" id="ARBA00023004"/>
    </source>
</evidence>
<dbReference type="Proteomes" id="UP000027586">
    <property type="component" value="Unassembled WGS sequence"/>
</dbReference>
<keyword evidence="8 11" id="KW-0408">Iron</keyword>
<evidence type="ECO:0000256" key="7">
    <source>
        <dbReference type="ARBA" id="ARBA00022989"/>
    </source>
</evidence>
<gene>
    <name evidence="14" type="ORF">LCOR_02717.1</name>
</gene>
<accession>A0A068RM61</accession>
<keyword evidence="15" id="KW-1185">Reference proteome</keyword>
<dbReference type="Gene3D" id="1.10.630.10">
    <property type="entry name" value="Cytochrome P450"/>
    <property type="match status" value="1"/>
</dbReference>
<sequence>MQSIVSNFLQQRQATTATVATTSIIAATILLYSFNRLSRNKRDDSTPCIPHRFPFIGSTLEYLADTEAFAKKYSDLYGPVFKAHLFGKVVIVVGGQYAEEVFTNPDMSFIESNNKFINVNGALDTNSYQLTTNDLRHLILKHLKDDIDIYLARVQKETLQVLKNKLGDHSSVTLAGLYPLARALTANATGTVFGGPSMLSNDTLMEHFEYTADETLKDVIRAAPYTMFWPGLSYLYRCILQPKFGSIKRHLKVIKRAVRPEVERRLQALRENGTLYGEQDVMNYIIETHLLDQNDTIVINSISNWFVVMSFLSVLTTSGALANVLEYLAKYPEYVAELLEEQNRIIPQDQMGVTSAEQKKLIKLDSFIREVFRITTKNFGHAHTHIGKQDIVLSNGTVVHPGDEVYINLWHVNFDPKFQQGVEDVETFKPFRYVEQDKPAVKCSPDYLAFGLGRHACPGRWFAIDIIKSIISIVIRHYELSLAPEDDKTGTPDVLEKDARRVIVRPRTLT</sequence>
<dbReference type="PANTHER" id="PTHR46206">
    <property type="entry name" value="CYTOCHROME P450"/>
    <property type="match status" value="1"/>
</dbReference>
<evidence type="ECO:0000256" key="10">
    <source>
        <dbReference type="ARBA" id="ARBA00023136"/>
    </source>
</evidence>
<dbReference type="OrthoDB" id="1844152at2759"/>
<dbReference type="AlphaFoldDB" id="A0A068RM61"/>
<evidence type="ECO:0000256" key="2">
    <source>
        <dbReference type="ARBA" id="ARBA00004370"/>
    </source>
</evidence>
<dbReference type="InterPro" id="IPR017972">
    <property type="entry name" value="Cyt_P450_CS"/>
</dbReference>
<evidence type="ECO:0000256" key="12">
    <source>
        <dbReference type="RuleBase" id="RU000461"/>
    </source>
</evidence>
<evidence type="ECO:0000256" key="6">
    <source>
        <dbReference type="ARBA" id="ARBA00022723"/>
    </source>
</evidence>
<dbReference type="Pfam" id="PF00067">
    <property type="entry name" value="p450"/>
    <property type="match status" value="1"/>
</dbReference>
<comment type="cofactor">
    <cofactor evidence="1 11">
        <name>heme</name>
        <dbReference type="ChEBI" id="CHEBI:30413"/>
    </cofactor>
</comment>
<dbReference type="PANTHER" id="PTHR46206:SF5">
    <property type="entry name" value="P450, PUTATIVE (EUROFUNG)-RELATED"/>
    <property type="match status" value="1"/>
</dbReference>
<evidence type="ECO:0000256" key="13">
    <source>
        <dbReference type="SAM" id="Phobius"/>
    </source>
</evidence>
<dbReference type="PRINTS" id="PR00465">
    <property type="entry name" value="EP450IV"/>
</dbReference>
<evidence type="ECO:0000256" key="5">
    <source>
        <dbReference type="ARBA" id="ARBA00022692"/>
    </source>
</evidence>
<dbReference type="GO" id="GO:0016705">
    <property type="term" value="F:oxidoreductase activity, acting on paired donors, with incorporation or reduction of molecular oxygen"/>
    <property type="evidence" value="ECO:0007669"/>
    <property type="project" value="InterPro"/>
</dbReference>
<evidence type="ECO:0000313" key="14">
    <source>
        <dbReference type="EMBL" id="CDH51054.1"/>
    </source>
</evidence>
<evidence type="ECO:0000256" key="4">
    <source>
        <dbReference type="ARBA" id="ARBA00022617"/>
    </source>
</evidence>
<keyword evidence="5 13" id="KW-0812">Transmembrane</keyword>
<evidence type="ECO:0000256" key="1">
    <source>
        <dbReference type="ARBA" id="ARBA00001971"/>
    </source>
</evidence>